<dbReference type="OrthoDB" id="1879995at2759"/>
<sequence length="711" mass="79379">MEVVNRSLSFSRLLQLCASDKNLRKGQNIHAQIIKTGFLSDPFLQNSLINTYSKCGDMADAELKFEEIQTKDVVSWNCLISGFCNHSHDSKVLNLFKRMTTENMKPNSFTFSGVITAISGLSALREGRQVHSLSMKTSILNDVYVGSSLINMYCKCGLVSEARLVFEEMPDKNMVTWAAMISGYALERCGHEAIALFKLLQKENMGLNEFIFTGVLSAASAKEFLNYGLQIHSQALKTGLESHISVKNAIVTMYSKCERLTDALLVFESSEEKNPITWSAMITGYTQNGDSSEALRLFSSMNLAGIRPSEFTLVAVLNSCSNLMALWPGIQVHTYLLKMGFGHLLFIRSALIDMYAKCGSIKDARKGFDQLQEADVVLWTSIINGHVQNGENEEALSLYGQMERENIRPNSLTIASVLRACSSLAALEQGKQIHARAVKYGFGLTNPTGSALSTLYSKCGCLEEGNLAFQRIPERDVVSWNTMISGYSHNGFGQKALKLFEEMESEGITPDSVTFVNLLSACSHMGVVERGWHYFKLMKEKYGIEPRVDHYACIVDVLSRKGLLLEARNFIESVPIDHGLALWRILLGACRNQRNFEIGSYAGQRLMELGSTESSAYVLLSSIYASVGRWGDVERVRKLMRERGVAKEPGCSWVELKNRVHVFVVGDQMHPQIGEIRLELKRLNMQMGDEGYRPDTNWVFPDMERGLAQSG</sequence>
<dbReference type="InterPro" id="IPR046848">
    <property type="entry name" value="E_motif"/>
</dbReference>
<dbReference type="GO" id="GO:0009451">
    <property type="term" value="P:RNA modification"/>
    <property type="evidence" value="ECO:0000318"/>
    <property type="project" value="GO_Central"/>
</dbReference>
<dbReference type="PANTHER" id="PTHR47926:SF521">
    <property type="entry name" value="PENTATRICOPEPTIDE REPEAT-CONTAINING PROTEIN"/>
    <property type="match status" value="1"/>
</dbReference>
<evidence type="ECO:0000313" key="3">
    <source>
        <dbReference type="EMBL" id="ERN11457.1"/>
    </source>
</evidence>
<dbReference type="FunFam" id="1.25.40.10:FF:000073">
    <property type="entry name" value="Pentatricopeptide repeat-containing protein chloroplastic"/>
    <property type="match status" value="1"/>
</dbReference>
<dbReference type="Pfam" id="PF01535">
    <property type="entry name" value="PPR"/>
    <property type="match status" value="3"/>
</dbReference>
<dbReference type="FunFam" id="1.25.40.10:FF:000158">
    <property type="entry name" value="pentatricopeptide repeat-containing protein At2g33680"/>
    <property type="match status" value="1"/>
</dbReference>
<evidence type="ECO:0000256" key="2">
    <source>
        <dbReference type="PROSITE-ProRule" id="PRU00708"/>
    </source>
</evidence>
<dbReference type="FunFam" id="1.25.40.10:FF:000687">
    <property type="entry name" value="Pentatricopeptide repeat-containing protein At4g33170"/>
    <property type="match status" value="1"/>
</dbReference>
<dbReference type="HOGENOM" id="CLU_002706_15_10_1"/>
<dbReference type="Pfam" id="PF13041">
    <property type="entry name" value="PPR_2"/>
    <property type="match status" value="4"/>
</dbReference>
<dbReference type="Pfam" id="PF20431">
    <property type="entry name" value="E_motif"/>
    <property type="match status" value="1"/>
</dbReference>
<dbReference type="GO" id="GO:0099402">
    <property type="term" value="P:plant organ development"/>
    <property type="evidence" value="ECO:0007669"/>
    <property type="project" value="UniProtKB-ARBA"/>
</dbReference>
<evidence type="ECO:0000313" key="4">
    <source>
        <dbReference type="Proteomes" id="UP000017836"/>
    </source>
</evidence>
<evidence type="ECO:0000256" key="1">
    <source>
        <dbReference type="ARBA" id="ARBA00022737"/>
    </source>
</evidence>
<dbReference type="Gene3D" id="1.25.40.10">
    <property type="entry name" value="Tetratricopeptide repeat domain"/>
    <property type="match status" value="5"/>
</dbReference>
<feature type="repeat" description="PPR" evidence="2">
    <location>
        <begin position="274"/>
        <end position="308"/>
    </location>
</feature>
<dbReference type="NCBIfam" id="TIGR00756">
    <property type="entry name" value="PPR"/>
    <property type="match status" value="7"/>
</dbReference>
<dbReference type="OMA" id="YCRMQME"/>
<dbReference type="FunFam" id="1.25.40.10:FF:000351">
    <property type="entry name" value="Pentatricopeptide repeat-containing protein"/>
    <property type="match status" value="1"/>
</dbReference>
<feature type="repeat" description="PPR" evidence="2">
    <location>
        <begin position="142"/>
        <end position="176"/>
    </location>
</feature>
<dbReference type="Proteomes" id="UP000017836">
    <property type="component" value="Unassembled WGS sequence"/>
</dbReference>
<dbReference type="InterPro" id="IPR046960">
    <property type="entry name" value="PPR_At4g14850-like_plant"/>
</dbReference>
<dbReference type="FunFam" id="1.25.40.10:FF:000227">
    <property type="entry name" value="Pentatricopeptide repeat-containing protein At3g13880"/>
    <property type="match status" value="1"/>
</dbReference>
<dbReference type="EMBL" id="KI392687">
    <property type="protein sequence ID" value="ERN11457.1"/>
    <property type="molecule type" value="Genomic_DNA"/>
</dbReference>
<dbReference type="InterPro" id="IPR011990">
    <property type="entry name" value="TPR-like_helical_dom_sf"/>
</dbReference>
<reference evidence="4" key="1">
    <citation type="journal article" date="2013" name="Science">
        <title>The Amborella genome and the evolution of flowering plants.</title>
        <authorList>
            <consortium name="Amborella Genome Project"/>
        </authorList>
    </citation>
    <scope>NUCLEOTIDE SEQUENCE [LARGE SCALE GENOMIC DNA]</scope>
</reference>
<dbReference type="AlphaFoldDB" id="W1PN50"/>
<keyword evidence="4" id="KW-1185">Reference proteome</keyword>
<dbReference type="PROSITE" id="PS51375">
    <property type="entry name" value="PPR"/>
    <property type="match status" value="5"/>
</dbReference>
<evidence type="ECO:0008006" key="5">
    <source>
        <dbReference type="Google" id="ProtNLM"/>
    </source>
</evidence>
<dbReference type="InterPro" id="IPR002885">
    <property type="entry name" value="PPR_rpt"/>
</dbReference>
<name>W1PN50_AMBTC</name>
<feature type="repeat" description="PPR" evidence="2">
    <location>
        <begin position="476"/>
        <end position="510"/>
    </location>
</feature>
<dbReference type="GO" id="GO:0003723">
    <property type="term" value="F:RNA binding"/>
    <property type="evidence" value="ECO:0000318"/>
    <property type="project" value="GO_Central"/>
</dbReference>
<organism evidence="3 4">
    <name type="scientific">Amborella trichopoda</name>
    <dbReference type="NCBI Taxonomy" id="13333"/>
    <lineage>
        <taxon>Eukaryota</taxon>
        <taxon>Viridiplantae</taxon>
        <taxon>Streptophyta</taxon>
        <taxon>Embryophyta</taxon>
        <taxon>Tracheophyta</taxon>
        <taxon>Spermatophyta</taxon>
        <taxon>Magnoliopsida</taxon>
        <taxon>Amborellales</taxon>
        <taxon>Amborellaceae</taxon>
        <taxon>Amborella</taxon>
    </lineage>
</organism>
<gene>
    <name evidence="3" type="ORF">AMTR_s00022p00075660</name>
</gene>
<dbReference type="eggNOG" id="KOG4197">
    <property type="taxonomic scope" value="Eukaryota"/>
</dbReference>
<dbReference type="Gramene" id="ERN11457">
    <property type="protein sequence ID" value="ERN11457"/>
    <property type="gene ID" value="AMTR_s00022p00075660"/>
</dbReference>
<keyword evidence="1" id="KW-0677">Repeat</keyword>
<protein>
    <recommendedName>
        <fullName evidence="5">DYW domain-containing protein</fullName>
    </recommendedName>
</protein>
<dbReference type="PANTHER" id="PTHR47926">
    <property type="entry name" value="PENTATRICOPEPTIDE REPEAT-CONTAINING PROTEIN"/>
    <property type="match status" value="1"/>
</dbReference>
<proteinExistence type="predicted"/>
<feature type="repeat" description="PPR" evidence="2">
    <location>
        <begin position="72"/>
        <end position="106"/>
    </location>
</feature>
<feature type="repeat" description="PPR" evidence="2">
    <location>
        <begin position="375"/>
        <end position="409"/>
    </location>
</feature>
<accession>W1PN50</accession>